<protein>
    <submittedName>
        <fullName evidence="5">PucR-like helix-turn-helix protein</fullName>
    </submittedName>
</protein>
<evidence type="ECO:0000313" key="6">
    <source>
        <dbReference type="Proteomes" id="UP000272400"/>
    </source>
</evidence>
<reference evidence="5 6" key="1">
    <citation type="submission" date="2018-11" db="EMBL/GenBank/DDBJ databases">
        <title>Sequencing the genomes of 1000 actinobacteria strains.</title>
        <authorList>
            <person name="Klenk H.-P."/>
        </authorList>
    </citation>
    <scope>NUCLEOTIDE SEQUENCE [LARGE SCALE GENOMIC DNA]</scope>
    <source>
        <strain evidence="5 6">DSM 44254</strain>
    </source>
</reference>
<gene>
    <name evidence="5" type="ORF">EDD29_6848</name>
</gene>
<evidence type="ECO:0000259" key="4">
    <source>
        <dbReference type="Pfam" id="PF17853"/>
    </source>
</evidence>
<dbReference type="Pfam" id="PF14361">
    <property type="entry name" value="RsbRD_N"/>
    <property type="match status" value="1"/>
</dbReference>
<evidence type="ECO:0000256" key="1">
    <source>
        <dbReference type="ARBA" id="ARBA00006754"/>
    </source>
</evidence>
<proteinExistence type="inferred from homology"/>
<dbReference type="InterPro" id="IPR051448">
    <property type="entry name" value="CdaR-like_regulators"/>
</dbReference>
<dbReference type="InterPro" id="IPR042070">
    <property type="entry name" value="PucR_C-HTH_sf"/>
</dbReference>
<accession>A0A3N1D6J9</accession>
<dbReference type="InterPro" id="IPR025736">
    <property type="entry name" value="PucR_C-HTH_dom"/>
</dbReference>
<name>A0A3N1D6J9_9ACTN</name>
<organism evidence="5 6">
    <name type="scientific">Actinocorallia herbida</name>
    <dbReference type="NCBI Taxonomy" id="58109"/>
    <lineage>
        <taxon>Bacteria</taxon>
        <taxon>Bacillati</taxon>
        <taxon>Actinomycetota</taxon>
        <taxon>Actinomycetes</taxon>
        <taxon>Streptosporangiales</taxon>
        <taxon>Thermomonosporaceae</taxon>
        <taxon>Actinocorallia</taxon>
    </lineage>
</organism>
<dbReference type="AlphaFoldDB" id="A0A3N1D6J9"/>
<evidence type="ECO:0000259" key="3">
    <source>
        <dbReference type="Pfam" id="PF14361"/>
    </source>
</evidence>
<keyword evidence="6" id="KW-1185">Reference proteome</keyword>
<dbReference type="Pfam" id="PF17853">
    <property type="entry name" value="GGDEF_2"/>
    <property type="match status" value="1"/>
</dbReference>
<feature type="domain" description="CdaR GGDEF-like" evidence="4">
    <location>
        <begin position="162"/>
        <end position="268"/>
    </location>
</feature>
<feature type="domain" description="RsbT co-antagonist protein RsbRD N-terminal" evidence="3">
    <location>
        <begin position="15"/>
        <end position="151"/>
    </location>
</feature>
<comment type="caution">
    <text evidence="5">The sequence shown here is derived from an EMBL/GenBank/DDBJ whole genome shotgun (WGS) entry which is preliminary data.</text>
</comment>
<dbReference type="EMBL" id="RJKE01000001">
    <property type="protein sequence ID" value="ROO89161.1"/>
    <property type="molecule type" value="Genomic_DNA"/>
</dbReference>
<dbReference type="PANTHER" id="PTHR33744:SF1">
    <property type="entry name" value="DNA-BINDING TRANSCRIPTIONAL ACTIVATOR ADER"/>
    <property type="match status" value="1"/>
</dbReference>
<sequence length="380" mass="41023">MLMRRVAGRLMDRVPDMAGRLLTALRVDEDAYRVLPEADLRGDMERSFAAGVAAMYQERTERRDVAIASATAARRAEQGVPLDSMLRGYRLATQITWDTMAEVVAREHPDAAVAILHSAGRVWQGVDRQAIAAVTAYRRREAELSRRSAERAEALLDALLEGRADTDVVREAAGALGVPQYGGYLVVACRPEATSPSCPPARLGALRVLRRPRTDGDILVVWLNGADPAAALAALTPELPGPAGVSPPLEGLLGLSEGRRLAMTALRTCRGAEVVRLDERLPAALAVSRPDLAQRLVGAVLGPVLALDAPERDTLLHTLASLLDCDGSVTRTAAVLYCHRNTVFNRLRRIEALTGRSPDRPRDVVELALALEAHRLAAMT</sequence>
<evidence type="ECO:0000313" key="5">
    <source>
        <dbReference type="EMBL" id="ROO89161.1"/>
    </source>
</evidence>
<dbReference type="Gene3D" id="1.10.10.2840">
    <property type="entry name" value="PucR C-terminal helix-turn-helix domain"/>
    <property type="match status" value="1"/>
</dbReference>
<dbReference type="InterPro" id="IPR041522">
    <property type="entry name" value="CdaR_GGDEF"/>
</dbReference>
<evidence type="ECO:0000259" key="2">
    <source>
        <dbReference type="Pfam" id="PF13556"/>
    </source>
</evidence>
<dbReference type="Proteomes" id="UP000272400">
    <property type="component" value="Unassembled WGS sequence"/>
</dbReference>
<feature type="domain" description="PucR C-terminal helix-turn-helix" evidence="2">
    <location>
        <begin position="315"/>
        <end position="373"/>
    </location>
</feature>
<dbReference type="Pfam" id="PF13556">
    <property type="entry name" value="HTH_30"/>
    <property type="match status" value="1"/>
</dbReference>
<dbReference type="InterPro" id="IPR025751">
    <property type="entry name" value="RsbRD_N_dom"/>
</dbReference>
<comment type="similarity">
    <text evidence="1">Belongs to the CdaR family.</text>
</comment>
<dbReference type="PANTHER" id="PTHR33744">
    <property type="entry name" value="CARBOHYDRATE DIACID REGULATOR"/>
    <property type="match status" value="1"/>
</dbReference>